<sequence length="60" mass="7064">MDKVCQIDNKLTEKLKDDKEMTELYRQFKDAMDETACEECETFYKEGFRFGVLLGIDVSD</sequence>
<dbReference type="AlphaFoldDB" id="A0A9D1E615"/>
<organism evidence="1 2">
    <name type="scientific">Candidatus Coproplasma avicola</name>
    <dbReference type="NCBI Taxonomy" id="2840744"/>
    <lineage>
        <taxon>Bacteria</taxon>
        <taxon>Bacillati</taxon>
        <taxon>Bacillota</taxon>
        <taxon>Clostridia</taxon>
        <taxon>Eubacteriales</taxon>
        <taxon>Candidatus Coproplasma</taxon>
    </lineage>
</organism>
<reference evidence="1" key="2">
    <citation type="journal article" date="2021" name="PeerJ">
        <title>Extensive microbial diversity within the chicken gut microbiome revealed by metagenomics and culture.</title>
        <authorList>
            <person name="Gilroy R."/>
            <person name="Ravi A."/>
            <person name="Getino M."/>
            <person name="Pursley I."/>
            <person name="Horton D.L."/>
            <person name="Alikhan N.F."/>
            <person name="Baker D."/>
            <person name="Gharbi K."/>
            <person name="Hall N."/>
            <person name="Watson M."/>
            <person name="Adriaenssens E.M."/>
            <person name="Foster-Nyarko E."/>
            <person name="Jarju S."/>
            <person name="Secka A."/>
            <person name="Antonio M."/>
            <person name="Oren A."/>
            <person name="Chaudhuri R.R."/>
            <person name="La Ragione R."/>
            <person name="Hildebrand F."/>
            <person name="Pallen M.J."/>
        </authorList>
    </citation>
    <scope>NUCLEOTIDE SEQUENCE</scope>
    <source>
        <strain evidence="1">ChiW16-3235</strain>
    </source>
</reference>
<dbReference type="InterPro" id="IPR049215">
    <property type="entry name" value="DUF6809"/>
</dbReference>
<proteinExistence type="predicted"/>
<dbReference type="Pfam" id="PF20648">
    <property type="entry name" value="DUF6809"/>
    <property type="match status" value="1"/>
</dbReference>
<dbReference type="Proteomes" id="UP000823913">
    <property type="component" value="Unassembled WGS sequence"/>
</dbReference>
<dbReference type="EMBL" id="DVHK01000049">
    <property type="protein sequence ID" value="HIR66797.1"/>
    <property type="molecule type" value="Genomic_DNA"/>
</dbReference>
<name>A0A9D1E615_9FIRM</name>
<gene>
    <name evidence="1" type="ORF">IAB94_01970</name>
</gene>
<accession>A0A9D1E615</accession>
<comment type="caution">
    <text evidence="1">The sequence shown here is derived from an EMBL/GenBank/DDBJ whole genome shotgun (WGS) entry which is preliminary data.</text>
</comment>
<protein>
    <submittedName>
        <fullName evidence="1">Uncharacterized protein</fullName>
    </submittedName>
</protein>
<reference evidence="1" key="1">
    <citation type="submission" date="2020-10" db="EMBL/GenBank/DDBJ databases">
        <authorList>
            <person name="Gilroy R."/>
        </authorList>
    </citation>
    <scope>NUCLEOTIDE SEQUENCE</scope>
    <source>
        <strain evidence="1">ChiW16-3235</strain>
    </source>
</reference>
<evidence type="ECO:0000313" key="2">
    <source>
        <dbReference type="Proteomes" id="UP000823913"/>
    </source>
</evidence>
<evidence type="ECO:0000313" key="1">
    <source>
        <dbReference type="EMBL" id="HIR66797.1"/>
    </source>
</evidence>